<reference evidence="2" key="2">
    <citation type="submission" date="2022-09" db="EMBL/GenBank/DDBJ databases">
        <title>Biosynthetic gene clusters of Dactylosporangioum fulvum.</title>
        <authorList>
            <person name="Caradec T."/>
        </authorList>
    </citation>
    <scope>NUCLEOTIDE SEQUENCE</scope>
    <source>
        <strain evidence="2">NRRL B-16292</strain>
    </source>
</reference>
<keyword evidence="1" id="KW-0472">Membrane</keyword>
<name>A0ABY5VP94_9ACTN</name>
<sequence>MDAATTSAVVLPLVGVVLGTAGTLVGQFLATRGERRRHTADLAAAARAERKQAVVDFLSAAQRVERVIDNAQHRSHSADRDTVDELLHSLWLSKKLLELVCGHDVASTAHRFTSTLENMARGGADLTDRQRANRAEFMESARCELGIDGPRLYPVGAGRRGVEGPE</sequence>
<gene>
    <name evidence="2" type="ORF">Dfulv_30615</name>
</gene>
<dbReference type="RefSeq" id="WP_259857266.1">
    <property type="nucleotide sequence ID" value="NZ_BAAAST010000225.1"/>
</dbReference>
<reference evidence="2" key="1">
    <citation type="submission" date="2021-04" db="EMBL/GenBank/DDBJ databases">
        <authorList>
            <person name="Hartkoorn R.C."/>
            <person name="Beaudoing E."/>
            <person name="Hot D."/>
        </authorList>
    </citation>
    <scope>NUCLEOTIDE SEQUENCE</scope>
    <source>
        <strain evidence="2">NRRL B-16292</strain>
    </source>
</reference>
<evidence type="ECO:0000256" key="1">
    <source>
        <dbReference type="SAM" id="Phobius"/>
    </source>
</evidence>
<protein>
    <recommendedName>
        <fullName evidence="4">Secreted protein</fullName>
    </recommendedName>
</protein>
<keyword evidence="1" id="KW-0812">Transmembrane</keyword>
<dbReference type="Proteomes" id="UP001059617">
    <property type="component" value="Chromosome"/>
</dbReference>
<proteinExistence type="predicted"/>
<evidence type="ECO:0008006" key="4">
    <source>
        <dbReference type="Google" id="ProtNLM"/>
    </source>
</evidence>
<evidence type="ECO:0000313" key="3">
    <source>
        <dbReference type="Proteomes" id="UP001059617"/>
    </source>
</evidence>
<dbReference type="EMBL" id="CP073720">
    <property type="protein sequence ID" value="UWP79508.1"/>
    <property type="molecule type" value="Genomic_DNA"/>
</dbReference>
<organism evidence="2 3">
    <name type="scientific">Dactylosporangium fulvum</name>
    <dbReference type="NCBI Taxonomy" id="53359"/>
    <lineage>
        <taxon>Bacteria</taxon>
        <taxon>Bacillati</taxon>
        <taxon>Actinomycetota</taxon>
        <taxon>Actinomycetes</taxon>
        <taxon>Micromonosporales</taxon>
        <taxon>Micromonosporaceae</taxon>
        <taxon>Dactylosporangium</taxon>
    </lineage>
</organism>
<accession>A0ABY5VP94</accession>
<evidence type="ECO:0000313" key="2">
    <source>
        <dbReference type="EMBL" id="UWP79508.1"/>
    </source>
</evidence>
<keyword evidence="1" id="KW-1133">Transmembrane helix</keyword>
<feature type="transmembrane region" description="Helical" evidence="1">
    <location>
        <begin position="6"/>
        <end position="30"/>
    </location>
</feature>
<keyword evidence="3" id="KW-1185">Reference proteome</keyword>